<proteinExistence type="predicted"/>
<protein>
    <submittedName>
        <fullName evidence="1">Uncharacterized protein</fullName>
    </submittedName>
</protein>
<name>A0AAV3ZH45_9GAST</name>
<evidence type="ECO:0000313" key="1">
    <source>
        <dbReference type="EMBL" id="GFN94651.1"/>
    </source>
</evidence>
<dbReference type="AlphaFoldDB" id="A0AAV3ZH45"/>
<keyword evidence="2" id="KW-1185">Reference proteome</keyword>
<gene>
    <name evidence="1" type="ORF">PoB_002115700</name>
</gene>
<dbReference type="EMBL" id="BLXT01002468">
    <property type="protein sequence ID" value="GFN94651.1"/>
    <property type="molecule type" value="Genomic_DNA"/>
</dbReference>
<organism evidence="1 2">
    <name type="scientific">Plakobranchus ocellatus</name>
    <dbReference type="NCBI Taxonomy" id="259542"/>
    <lineage>
        <taxon>Eukaryota</taxon>
        <taxon>Metazoa</taxon>
        <taxon>Spiralia</taxon>
        <taxon>Lophotrochozoa</taxon>
        <taxon>Mollusca</taxon>
        <taxon>Gastropoda</taxon>
        <taxon>Heterobranchia</taxon>
        <taxon>Euthyneura</taxon>
        <taxon>Panpulmonata</taxon>
        <taxon>Sacoglossa</taxon>
        <taxon>Placobranchoidea</taxon>
        <taxon>Plakobranchidae</taxon>
        <taxon>Plakobranchus</taxon>
    </lineage>
</organism>
<comment type="caution">
    <text evidence="1">The sequence shown here is derived from an EMBL/GenBank/DDBJ whole genome shotgun (WGS) entry which is preliminary data.</text>
</comment>
<dbReference type="Proteomes" id="UP000735302">
    <property type="component" value="Unassembled WGS sequence"/>
</dbReference>
<sequence length="83" mass="10009">MDTNSAITANLIKRTQKREIKREAIKFYEHKRRTIFLDFTTVAIQARPLNYFNVITLVQRGHNHQKSETNHRTTTWKRFKLHV</sequence>
<accession>A0AAV3ZH45</accession>
<reference evidence="1 2" key="1">
    <citation type="journal article" date="2021" name="Elife">
        <title>Chloroplast acquisition without the gene transfer in kleptoplastic sea slugs, Plakobranchus ocellatus.</title>
        <authorList>
            <person name="Maeda T."/>
            <person name="Takahashi S."/>
            <person name="Yoshida T."/>
            <person name="Shimamura S."/>
            <person name="Takaki Y."/>
            <person name="Nagai Y."/>
            <person name="Toyoda A."/>
            <person name="Suzuki Y."/>
            <person name="Arimoto A."/>
            <person name="Ishii H."/>
            <person name="Satoh N."/>
            <person name="Nishiyama T."/>
            <person name="Hasebe M."/>
            <person name="Maruyama T."/>
            <person name="Minagawa J."/>
            <person name="Obokata J."/>
            <person name="Shigenobu S."/>
        </authorList>
    </citation>
    <scope>NUCLEOTIDE SEQUENCE [LARGE SCALE GENOMIC DNA]</scope>
</reference>
<evidence type="ECO:0000313" key="2">
    <source>
        <dbReference type="Proteomes" id="UP000735302"/>
    </source>
</evidence>